<dbReference type="GO" id="GO:0016853">
    <property type="term" value="F:isomerase activity"/>
    <property type="evidence" value="ECO:0007669"/>
    <property type="project" value="UniProtKB-KW"/>
</dbReference>
<accession>A0A5C6DG85</accession>
<dbReference type="Gene3D" id="2.120.10.80">
    <property type="entry name" value="Kelch-type beta propeller"/>
    <property type="match status" value="2"/>
</dbReference>
<gene>
    <name evidence="1" type="primary">nanM_2</name>
    <name evidence="1" type="ORF">Q31b_51730</name>
</gene>
<dbReference type="SMART" id="SM00612">
    <property type="entry name" value="Kelch"/>
    <property type="match status" value="4"/>
</dbReference>
<comment type="caution">
    <text evidence="1">The sequence shown here is derived from an EMBL/GenBank/DDBJ whole genome shotgun (WGS) entry which is preliminary data.</text>
</comment>
<dbReference type="Pfam" id="PF24681">
    <property type="entry name" value="Kelch_KLHDC2_KLHL20_DRC7"/>
    <property type="match status" value="1"/>
</dbReference>
<keyword evidence="1" id="KW-0413">Isomerase</keyword>
<keyword evidence="2" id="KW-1185">Reference proteome</keyword>
<dbReference type="Pfam" id="PF01344">
    <property type="entry name" value="Kelch_1"/>
    <property type="match status" value="1"/>
</dbReference>
<reference evidence="1 2" key="1">
    <citation type="submission" date="2019-02" db="EMBL/GenBank/DDBJ databases">
        <title>Deep-cultivation of Planctomycetes and their phenomic and genomic characterization uncovers novel biology.</title>
        <authorList>
            <person name="Wiegand S."/>
            <person name="Jogler M."/>
            <person name="Boedeker C."/>
            <person name="Pinto D."/>
            <person name="Vollmers J."/>
            <person name="Rivas-Marin E."/>
            <person name="Kohn T."/>
            <person name="Peeters S.H."/>
            <person name="Heuer A."/>
            <person name="Rast P."/>
            <person name="Oberbeckmann S."/>
            <person name="Bunk B."/>
            <person name="Jeske O."/>
            <person name="Meyerdierks A."/>
            <person name="Storesund J.E."/>
            <person name="Kallscheuer N."/>
            <person name="Luecker S."/>
            <person name="Lage O.M."/>
            <person name="Pohl T."/>
            <person name="Merkel B.J."/>
            <person name="Hornburger P."/>
            <person name="Mueller R.-W."/>
            <person name="Bruemmer F."/>
            <person name="Labrenz M."/>
            <person name="Spormann A.M."/>
            <person name="Op Den Camp H."/>
            <person name="Overmann J."/>
            <person name="Amann R."/>
            <person name="Jetten M.S.M."/>
            <person name="Mascher T."/>
            <person name="Medema M.H."/>
            <person name="Devos D.P."/>
            <person name="Kaster A.-K."/>
            <person name="Ovreas L."/>
            <person name="Rohde M."/>
            <person name="Galperin M.Y."/>
            <person name="Jogler C."/>
        </authorList>
    </citation>
    <scope>NUCLEOTIDE SEQUENCE [LARGE SCALE GENOMIC DNA]</scope>
    <source>
        <strain evidence="1 2">Q31b</strain>
    </source>
</reference>
<dbReference type="OrthoDB" id="232651at2"/>
<dbReference type="InterPro" id="IPR011043">
    <property type="entry name" value="Gal_Oxase/kelch_b-propeller"/>
</dbReference>
<dbReference type="SUPFAM" id="SSF50965">
    <property type="entry name" value="Galactose oxidase, central domain"/>
    <property type="match status" value="1"/>
</dbReference>
<dbReference type="EC" id="5.1.3.24" evidence="1"/>
<dbReference type="EMBL" id="SJPY01000009">
    <property type="protein sequence ID" value="TWU35738.1"/>
    <property type="molecule type" value="Genomic_DNA"/>
</dbReference>
<evidence type="ECO:0000313" key="1">
    <source>
        <dbReference type="EMBL" id="TWU35738.1"/>
    </source>
</evidence>
<protein>
    <submittedName>
        <fullName evidence="1">N-acetylneuraminate epimerase</fullName>
        <ecNumber evidence="1">5.1.3.24</ecNumber>
    </submittedName>
</protein>
<sequence>MESPNLLPGEILDASKRLGYWLLARMGKRVLQPGGIELTKRLRNHFTNFLTSNNEKRKMRKDCFTLLLIIAATFCCAPCDAHFPFLTTDDDGHATMWFGTSIDDQTYPMPENIQSIELSSQNIEKPVATSPVDSDSLVGIRSQAPIELNAEIFGTTTYGLYHGTKLTYHVEHLPQSDPKTWPTEPRSESALQTTIRPTDEGIEVHVFKGKEPLADTDVKLFRDESSESVEQTTDAAGSVRFAANALQAGLNVVMVGIQDDKATGTYEDEDYSSTTDYLTSTFFYNNESNEPKSSEWMSATISSSGLADLPVELTSFGAAIVDGKVYVYGGHTGSAHSYSTAEQSNQLWCLDLEEKNATWKQLTGGPRLQGLGMVAHDGRIIRLGGFTAMNEEDEDHDLQSQAKVAAYDPATDTWTDLSPLPEPRSSFDAAVIGDTVYVVGGWQLKGDSDESVWHKTAWKLDLSNPNGIWQPLAAPPFQRRAVSVAAHQEKLYVIGGMQSNDETTTEVAVYDPAKDRWNKGPSLPGESMDGFGTAAFQVGGRLVATTMSGNVFQLSNDASKWNPIAKLDPGRFFHRLVPISDDQLLVVGGANMGIGKFAVIERIDL</sequence>
<dbReference type="InterPro" id="IPR015915">
    <property type="entry name" value="Kelch-typ_b-propeller"/>
</dbReference>
<name>A0A5C6DG85_9BACT</name>
<dbReference type="AlphaFoldDB" id="A0A5C6DG85"/>
<organism evidence="1 2">
    <name type="scientific">Novipirellula aureliae</name>
    <dbReference type="NCBI Taxonomy" id="2527966"/>
    <lineage>
        <taxon>Bacteria</taxon>
        <taxon>Pseudomonadati</taxon>
        <taxon>Planctomycetota</taxon>
        <taxon>Planctomycetia</taxon>
        <taxon>Pirellulales</taxon>
        <taxon>Pirellulaceae</taxon>
        <taxon>Novipirellula</taxon>
    </lineage>
</organism>
<dbReference type="InterPro" id="IPR006652">
    <property type="entry name" value="Kelch_1"/>
</dbReference>
<dbReference type="PANTHER" id="PTHR45632:SF5">
    <property type="entry name" value="KELCH-LIKE PROTEIN 22"/>
    <property type="match status" value="1"/>
</dbReference>
<dbReference type="RefSeq" id="WP_146602262.1">
    <property type="nucleotide sequence ID" value="NZ_SJPY01000009.1"/>
</dbReference>
<dbReference type="SUPFAM" id="SSF117281">
    <property type="entry name" value="Kelch motif"/>
    <property type="match status" value="1"/>
</dbReference>
<dbReference type="PANTHER" id="PTHR45632">
    <property type="entry name" value="LD33804P"/>
    <property type="match status" value="1"/>
</dbReference>
<proteinExistence type="predicted"/>
<evidence type="ECO:0000313" key="2">
    <source>
        <dbReference type="Proteomes" id="UP000315471"/>
    </source>
</evidence>
<dbReference type="Proteomes" id="UP000315471">
    <property type="component" value="Unassembled WGS sequence"/>
</dbReference>